<dbReference type="EMBL" id="BAAADS010000025">
    <property type="protein sequence ID" value="GAA0614568.1"/>
    <property type="molecule type" value="Genomic_DNA"/>
</dbReference>
<evidence type="ECO:0000259" key="2">
    <source>
        <dbReference type="Pfam" id="PF22725"/>
    </source>
</evidence>
<organism evidence="3 4">
    <name type="scientific">Virgibacillus siamensis</name>
    <dbReference type="NCBI Taxonomy" id="480071"/>
    <lineage>
        <taxon>Bacteria</taxon>
        <taxon>Bacillati</taxon>
        <taxon>Bacillota</taxon>
        <taxon>Bacilli</taxon>
        <taxon>Bacillales</taxon>
        <taxon>Bacillaceae</taxon>
        <taxon>Virgibacillus</taxon>
    </lineage>
</organism>
<dbReference type="RefSeq" id="WP_343816409.1">
    <property type="nucleotide sequence ID" value="NZ_BAAADS010000025.1"/>
</dbReference>
<reference evidence="3 4" key="1">
    <citation type="journal article" date="2019" name="Int. J. Syst. Evol. Microbiol.">
        <title>The Global Catalogue of Microorganisms (GCM) 10K type strain sequencing project: providing services to taxonomists for standard genome sequencing and annotation.</title>
        <authorList>
            <consortium name="The Broad Institute Genomics Platform"/>
            <consortium name="The Broad Institute Genome Sequencing Center for Infectious Disease"/>
            <person name="Wu L."/>
            <person name="Ma J."/>
        </authorList>
    </citation>
    <scope>NUCLEOTIDE SEQUENCE [LARGE SCALE GENOMIC DNA]</scope>
    <source>
        <strain evidence="3 4">JCM 15395</strain>
    </source>
</reference>
<comment type="caution">
    <text evidence="3">The sequence shown here is derived from an EMBL/GenBank/DDBJ whole genome shotgun (WGS) entry which is preliminary data.</text>
</comment>
<dbReference type="InterPro" id="IPR000683">
    <property type="entry name" value="Gfo/Idh/MocA-like_OxRdtase_N"/>
</dbReference>
<dbReference type="PANTHER" id="PTHR43249">
    <property type="entry name" value="UDP-N-ACETYL-2-AMINO-2-DEOXY-D-GLUCURONATE OXIDASE"/>
    <property type="match status" value="1"/>
</dbReference>
<dbReference type="SUPFAM" id="SSF51735">
    <property type="entry name" value="NAD(P)-binding Rossmann-fold domains"/>
    <property type="match status" value="1"/>
</dbReference>
<proteinExistence type="predicted"/>
<accession>A0ABN1GN86</accession>
<feature type="domain" description="GFO/IDH/MocA-like oxidoreductase" evidence="2">
    <location>
        <begin position="132"/>
        <end position="269"/>
    </location>
</feature>
<protein>
    <submittedName>
        <fullName evidence="3">Gfo/Idh/MocA family oxidoreductase</fullName>
    </submittedName>
</protein>
<dbReference type="PANTHER" id="PTHR43249:SF1">
    <property type="entry name" value="D-GLUCOSIDE 3-DEHYDROGENASE"/>
    <property type="match status" value="1"/>
</dbReference>
<dbReference type="InterPro" id="IPR036291">
    <property type="entry name" value="NAD(P)-bd_dom_sf"/>
</dbReference>
<dbReference type="InterPro" id="IPR052515">
    <property type="entry name" value="Gfo/Idh/MocA_Oxidoreductase"/>
</dbReference>
<evidence type="ECO:0000313" key="3">
    <source>
        <dbReference type="EMBL" id="GAA0614568.1"/>
    </source>
</evidence>
<dbReference type="SUPFAM" id="SSF55347">
    <property type="entry name" value="Glyceraldehyde-3-phosphate dehydrogenase-like, C-terminal domain"/>
    <property type="match status" value="1"/>
</dbReference>
<evidence type="ECO:0000313" key="4">
    <source>
        <dbReference type="Proteomes" id="UP001500866"/>
    </source>
</evidence>
<dbReference type="Gene3D" id="3.40.50.720">
    <property type="entry name" value="NAD(P)-binding Rossmann-like Domain"/>
    <property type="match status" value="1"/>
</dbReference>
<keyword evidence="4" id="KW-1185">Reference proteome</keyword>
<dbReference type="Pfam" id="PF22725">
    <property type="entry name" value="GFO_IDH_MocA_C3"/>
    <property type="match status" value="1"/>
</dbReference>
<dbReference type="InterPro" id="IPR055170">
    <property type="entry name" value="GFO_IDH_MocA-like_dom"/>
</dbReference>
<dbReference type="Pfam" id="PF01408">
    <property type="entry name" value="GFO_IDH_MocA"/>
    <property type="match status" value="1"/>
</dbReference>
<dbReference type="Proteomes" id="UP001500866">
    <property type="component" value="Unassembled WGS sequence"/>
</dbReference>
<gene>
    <name evidence="3" type="ORF">GCM10009001_34810</name>
</gene>
<name>A0ABN1GN86_9BACI</name>
<feature type="domain" description="Gfo/Idh/MocA-like oxidoreductase N-terminal" evidence="1">
    <location>
        <begin position="5"/>
        <end position="123"/>
    </location>
</feature>
<sequence>MEKLRLGIIGAGGIAVGRHIPAFQKLQDKVVLQAVQDINETRAQQIADRFSIPDVFTEYHDMFRKVDAVVICTPNKFHSEIAISALQHGVHVFCEKPMAITVDECRQMMETADKTGNVLTIGYHYRFMQEPRAAKAIVDAGEIGKPIVARIQALRRRKVPGWGVFTNKSLQGGGSLIDYGCHFLDLAMWLMGNPDPVEITGTTYNDLSKTPGLVNEWGEVDHSTFDVDDHATAYIKFDNGSSLLFETSWAANVKEDIESVSISGTNGGLDVFPLEVNQEKNGMLLNSEPYWLPGEEDPGVPQAEAFVNSCLGLSEVLVKPEQALKVSQIIESIYESSFSGDQI</sequence>
<evidence type="ECO:0000259" key="1">
    <source>
        <dbReference type="Pfam" id="PF01408"/>
    </source>
</evidence>
<dbReference type="Gene3D" id="3.30.360.10">
    <property type="entry name" value="Dihydrodipicolinate Reductase, domain 2"/>
    <property type="match status" value="1"/>
</dbReference>